<evidence type="ECO:0000313" key="2">
    <source>
        <dbReference type="EMBL" id="ACB85675.1"/>
    </source>
</evidence>
<feature type="transmembrane region" description="Helical" evidence="1">
    <location>
        <begin position="12"/>
        <end position="29"/>
    </location>
</feature>
<feature type="transmembrane region" description="Helical" evidence="1">
    <location>
        <begin position="91"/>
        <end position="112"/>
    </location>
</feature>
<dbReference type="InParanoid" id="B2A7G6"/>
<keyword evidence="3" id="KW-1185">Reference proteome</keyword>
<organism evidence="2 3">
    <name type="scientific">Natranaerobius thermophilus (strain ATCC BAA-1301 / DSM 18059 / JW/NM-WN-LF)</name>
    <dbReference type="NCBI Taxonomy" id="457570"/>
    <lineage>
        <taxon>Bacteria</taxon>
        <taxon>Bacillati</taxon>
        <taxon>Bacillota</taxon>
        <taxon>Clostridia</taxon>
        <taxon>Natranaerobiales</taxon>
        <taxon>Natranaerobiaceae</taxon>
        <taxon>Natranaerobius</taxon>
    </lineage>
</organism>
<accession>B2A7G6</accession>
<dbReference type="RefSeq" id="WP_012448531.1">
    <property type="nucleotide sequence ID" value="NC_010718.1"/>
</dbReference>
<evidence type="ECO:0000256" key="1">
    <source>
        <dbReference type="SAM" id="Phobius"/>
    </source>
</evidence>
<dbReference type="HOGENOM" id="CLU_857447_0_0_9"/>
<dbReference type="Proteomes" id="UP000001683">
    <property type="component" value="Chromosome"/>
</dbReference>
<reference evidence="2 3" key="2">
    <citation type="journal article" date="2011" name="J. Bacteriol.">
        <title>Complete genome sequence of the anaerobic, halophilic alkalithermophile Natranaerobius thermophilus JW/NM-WN-LF.</title>
        <authorList>
            <person name="Zhao B."/>
            <person name="Mesbah N.M."/>
            <person name="Dalin E."/>
            <person name="Goodwin L."/>
            <person name="Nolan M."/>
            <person name="Pitluck S."/>
            <person name="Chertkov O."/>
            <person name="Brettin T.S."/>
            <person name="Han J."/>
            <person name="Larimer F.W."/>
            <person name="Land M.L."/>
            <person name="Hauser L."/>
            <person name="Kyrpides N."/>
            <person name="Wiegel J."/>
        </authorList>
    </citation>
    <scope>NUCLEOTIDE SEQUENCE [LARGE SCALE GENOMIC DNA]</scope>
    <source>
        <strain evidence="3">ATCC BAA-1301 / DSM 18059 / JW/NM-WN-LF</strain>
    </source>
</reference>
<gene>
    <name evidence="2" type="ordered locus">Nther_2108</name>
</gene>
<feature type="transmembrane region" description="Helical" evidence="1">
    <location>
        <begin position="148"/>
        <end position="169"/>
    </location>
</feature>
<dbReference type="AlphaFoldDB" id="B2A7G6"/>
<dbReference type="STRING" id="457570.Nther_2108"/>
<dbReference type="EMBL" id="CP001034">
    <property type="protein sequence ID" value="ACB85675.1"/>
    <property type="molecule type" value="Genomic_DNA"/>
</dbReference>
<evidence type="ECO:0008006" key="4">
    <source>
        <dbReference type="Google" id="ProtNLM"/>
    </source>
</evidence>
<evidence type="ECO:0000313" key="3">
    <source>
        <dbReference type="Proteomes" id="UP000001683"/>
    </source>
</evidence>
<protein>
    <recommendedName>
        <fullName evidence="4">DUF4129 domain-containing protein</fullName>
    </recommendedName>
</protein>
<reference evidence="2 3" key="1">
    <citation type="submission" date="2008-04" db="EMBL/GenBank/DDBJ databases">
        <title>Complete sequence of chromosome of Natranaerobius thermophilus JW/NM-WN-LF.</title>
        <authorList>
            <consortium name="US DOE Joint Genome Institute"/>
            <person name="Copeland A."/>
            <person name="Lucas S."/>
            <person name="Lapidus A."/>
            <person name="Glavina del Rio T."/>
            <person name="Dalin E."/>
            <person name="Tice H."/>
            <person name="Bruce D."/>
            <person name="Goodwin L."/>
            <person name="Pitluck S."/>
            <person name="Chertkov O."/>
            <person name="Brettin T."/>
            <person name="Detter J.C."/>
            <person name="Han C."/>
            <person name="Kuske C.R."/>
            <person name="Schmutz J."/>
            <person name="Larimer F."/>
            <person name="Land M."/>
            <person name="Hauser L."/>
            <person name="Kyrpides N."/>
            <person name="Lykidis A."/>
            <person name="Mesbah N.M."/>
            <person name="Wiegel J."/>
        </authorList>
    </citation>
    <scope>NUCLEOTIDE SEQUENCE [LARGE SCALE GENOMIC DNA]</scope>
    <source>
        <strain evidence="3">ATCC BAA-1301 / DSM 18059 / JW/NM-WN-LF</strain>
    </source>
</reference>
<keyword evidence="1" id="KW-0812">Transmembrane</keyword>
<proteinExistence type="predicted"/>
<name>B2A7G6_NATTJ</name>
<feature type="transmembrane region" description="Helical" evidence="1">
    <location>
        <begin position="49"/>
        <end position="71"/>
    </location>
</feature>
<dbReference type="KEGG" id="nth:Nther_2108"/>
<sequence>MGKLNLRAHIHILILSLVLILLAISIISFTSDGEAAHPAEQVVDGLGELLLFIIFTLGTILLVAFILYLLFYGNFSTGEEQVREESNENKVTNIVITSIIILALFGLFYTLLQMGQEEVKDHLEGISKIPESEKLYDEKPEYEPPDWLYPYLSFLLGIASLIIVGAVVIKIKHIIELKKINKSVQEEGDLSRDDLQATTCKEQVPNRVDLTDFDSLYAEISQETARNAIIKAYNFVIRYFQVQDIIIVKQLTPEENLRYIESALGLSRNNPVRSLTKSYLKARYSHHEISNLQKEEALESFQKIPDLMKGNFNKKGVSKENDGD</sequence>
<keyword evidence="1" id="KW-1133">Transmembrane helix</keyword>
<keyword evidence="1" id="KW-0472">Membrane</keyword>